<evidence type="ECO:0000256" key="7">
    <source>
        <dbReference type="ARBA" id="ARBA00023277"/>
    </source>
</evidence>
<dbReference type="RefSeq" id="WP_264809389.1">
    <property type="nucleotide sequence ID" value="NZ_CP110226.1"/>
</dbReference>
<keyword evidence="8 11" id="KW-0326">Glycosidase</keyword>
<organism evidence="14 15">
    <name type="scientific">Algoriphagus halophytocola</name>
    <dbReference type="NCBI Taxonomy" id="2991499"/>
    <lineage>
        <taxon>Bacteria</taxon>
        <taxon>Pseudomonadati</taxon>
        <taxon>Bacteroidota</taxon>
        <taxon>Cytophagia</taxon>
        <taxon>Cytophagales</taxon>
        <taxon>Cyclobacteriaceae</taxon>
        <taxon>Algoriphagus</taxon>
    </lineage>
</organism>
<dbReference type="PROSITE" id="PS51760">
    <property type="entry name" value="GH10_2"/>
    <property type="match status" value="1"/>
</dbReference>
<evidence type="ECO:0000256" key="12">
    <source>
        <dbReference type="SAM" id="SignalP"/>
    </source>
</evidence>
<keyword evidence="4 12" id="KW-0732">Signal</keyword>
<dbReference type="EMBL" id="CP110226">
    <property type="protein sequence ID" value="UZD22863.1"/>
    <property type="molecule type" value="Genomic_DNA"/>
</dbReference>
<dbReference type="InterPro" id="IPR017853">
    <property type="entry name" value="GH"/>
</dbReference>
<evidence type="ECO:0000256" key="11">
    <source>
        <dbReference type="RuleBase" id="RU361174"/>
    </source>
</evidence>
<protein>
    <recommendedName>
        <fullName evidence="11">Beta-xylanase</fullName>
        <ecNumber evidence="11">3.2.1.8</ecNumber>
    </recommendedName>
</protein>
<dbReference type="Gene3D" id="2.60.120.260">
    <property type="entry name" value="Galactose-binding domain-like"/>
    <property type="match status" value="2"/>
</dbReference>
<keyword evidence="15" id="KW-1185">Reference proteome</keyword>
<sequence length="713" mass="78068">MMKQVYVKYLSVLAISIGFSSCVEYTETDDFQVEKPEEIAAQEALNAYGVLPSYVDTIAYPNFKLGGAIDMNQYNSRGVMYRLINSNFNEVTAGYGMKHGAIVQSNGSMDFSNVTATIEAAQAAGTSIFGHTLIWHANQNATYLNSLLEPLIVTSPPFNNDLDLSAPMGGSLAGWMTTGDVMIGAGEGMGEGTDAFVLTSGSGTEPESVQLTTPSIPVIPGKEYEVIVYVKSDVPGQGGITFEGLSDNAPAIDWMNTGVDSTAFGTSISWQEIRFRVSDFEGDSFKMNFNFGYMPSTSYSIDINNLYVYDVDGDPIISNLIADGDFENGTGWGGWGNGSSRGVTEDGMGFGGTGKAFYVTNPSITGGFWEVQTAYDLAEPVENGQEYKLSFWVKGDAEGIIRPELQSPNYSSNGFGQVSVTTEWKQVELSTLVTADDRQRFVISYGEFAGTVYLDNVVLSPAEATGGSTTLVPKTEDEKYSIVSGEFERWMEGMLSTSKDYIKAWDVVNEPMDDANPSEIKTGIGNPDIPSDHFYWQDYLGKDYAVRAFELAEQYGNPDDILFVNDYNLEYSLEKCQGLIDYVNYIESKGVTVDGIGTQMHISLDSDKDKIVSMFQMLAATGKLIKVSELDIRVNSSNPTPEALQLQREMYKFVADMYTEHIPAAQRYGITIWGVTDSPENANWLPGEKQGLWDINLNRKPAYAGFAEGLEGM</sequence>
<evidence type="ECO:0000313" key="15">
    <source>
        <dbReference type="Proteomes" id="UP001163156"/>
    </source>
</evidence>
<evidence type="ECO:0000256" key="2">
    <source>
        <dbReference type="ARBA" id="ARBA00007495"/>
    </source>
</evidence>
<dbReference type="EC" id="3.2.1.8" evidence="11"/>
<dbReference type="InterPro" id="IPR003305">
    <property type="entry name" value="CenC_carb-bd"/>
</dbReference>
<evidence type="ECO:0000259" key="13">
    <source>
        <dbReference type="PROSITE" id="PS51760"/>
    </source>
</evidence>
<evidence type="ECO:0000256" key="5">
    <source>
        <dbReference type="ARBA" id="ARBA00022737"/>
    </source>
</evidence>
<dbReference type="Proteomes" id="UP001163156">
    <property type="component" value="Chromosome"/>
</dbReference>
<accession>A0ABY6MGU8</accession>
<dbReference type="PRINTS" id="PR00134">
    <property type="entry name" value="GLHYDRLASE10"/>
</dbReference>
<evidence type="ECO:0000256" key="8">
    <source>
        <dbReference type="ARBA" id="ARBA00023295"/>
    </source>
</evidence>
<dbReference type="PROSITE" id="PS51257">
    <property type="entry name" value="PROKAR_LIPOPROTEIN"/>
    <property type="match status" value="1"/>
</dbReference>
<comment type="similarity">
    <text evidence="2 11">Belongs to the glycosyl hydrolase 10 (cellulase F) family.</text>
</comment>
<dbReference type="InterPro" id="IPR001000">
    <property type="entry name" value="GH10_dom"/>
</dbReference>
<gene>
    <name evidence="14" type="ORF">OM944_19715</name>
</gene>
<dbReference type="Pfam" id="PF02018">
    <property type="entry name" value="CBM_4_9"/>
    <property type="match status" value="1"/>
</dbReference>
<dbReference type="Gene3D" id="3.20.20.80">
    <property type="entry name" value="Glycosidases"/>
    <property type="match status" value="2"/>
</dbReference>
<dbReference type="PANTHER" id="PTHR31490:SF88">
    <property type="entry name" value="BETA-XYLANASE"/>
    <property type="match status" value="1"/>
</dbReference>
<feature type="domain" description="GH10" evidence="13">
    <location>
        <begin position="426"/>
        <end position="709"/>
    </location>
</feature>
<comment type="catalytic activity">
    <reaction evidence="1 11">
        <text>Endohydrolysis of (1-&gt;4)-beta-D-xylosidic linkages in xylans.</text>
        <dbReference type="EC" id="3.2.1.8"/>
    </reaction>
</comment>
<evidence type="ECO:0000313" key="14">
    <source>
        <dbReference type="EMBL" id="UZD22863.1"/>
    </source>
</evidence>
<evidence type="ECO:0000256" key="4">
    <source>
        <dbReference type="ARBA" id="ARBA00022729"/>
    </source>
</evidence>
<keyword evidence="5" id="KW-0677">Repeat</keyword>
<dbReference type="InterPro" id="IPR044846">
    <property type="entry name" value="GH10"/>
</dbReference>
<dbReference type="SUPFAM" id="SSF49785">
    <property type="entry name" value="Galactose-binding domain-like"/>
    <property type="match status" value="2"/>
</dbReference>
<keyword evidence="9 11" id="KW-0624">Polysaccharide degradation</keyword>
<proteinExistence type="inferred from homology"/>
<keyword evidence="3" id="KW-0858">Xylan degradation</keyword>
<dbReference type="InterPro" id="IPR008979">
    <property type="entry name" value="Galactose-bd-like_sf"/>
</dbReference>
<keyword evidence="6 11" id="KW-0378">Hydrolase</keyword>
<dbReference type="PANTHER" id="PTHR31490">
    <property type="entry name" value="GLYCOSYL HYDROLASE"/>
    <property type="match status" value="1"/>
</dbReference>
<feature type="active site" description="Nucleophile" evidence="10">
    <location>
        <position position="629"/>
    </location>
</feature>
<name>A0ABY6MGU8_9BACT</name>
<dbReference type="SMART" id="SM00633">
    <property type="entry name" value="Glyco_10"/>
    <property type="match status" value="1"/>
</dbReference>
<feature type="chain" id="PRO_5047233959" description="Beta-xylanase" evidence="12">
    <location>
        <begin position="26"/>
        <end position="713"/>
    </location>
</feature>
<evidence type="ECO:0000256" key="1">
    <source>
        <dbReference type="ARBA" id="ARBA00000681"/>
    </source>
</evidence>
<evidence type="ECO:0000256" key="10">
    <source>
        <dbReference type="PROSITE-ProRule" id="PRU10061"/>
    </source>
</evidence>
<dbReference type="SUPFAM" id="SSF51445">
    <property type="entry name" value="(Trans)glycosidases"/>
    <property type="match status" value="1"/>
</dbReference>
<dbReference type="PROSITE" id="PS00591">
    <property type="entry name" value="GH10_1"/>
    <property type="match status" value="1"/>
</dbReference>
<evidence type="ECO:0000256" key="6">
    <source>
        <dbReference type="ARBA" id="ARBA00022801"/>
    </source>
</evidence>
<keyword evidence="7 11" id="KW-0119">Carbohydrate metabolism</keyword>
<evidence type="ECO:0000256" key="9">
    <source>
        <dbReference type="ARBA" id="ARBA00023326"/>
    </source>
</evidence>
<feature type="signal peptide" evidence="12">
    <location>
        <begin position="1"/>
        <end position="25"/>
    </location>
</feature>
<dbReference type="Pfam" id="PF00331">
    <property type="entry name" value="Glyco_hydro_10"/>
    <property type="match status" value="2"/>
</dbReference>
<reference evidence="14" key="1">
    <citation type="submission" date="2022-10" db="EMBL/GenBank/DDBJ databases">
        <title>Algoriphagus sp. a novel bacteria isolate from halophytes salicornia europaea.</title>
        <authorList>
            <person name="Peng Y."/>
            <person name="Jiang L."/>
            <person name="Lee J."/>
        </authorList>
    </citation>
    <scope>NUCLEOTIDE SEQUENCE</scope>
    <source>
        <strain evidence="14">TR-M5</strain>
    </source>
</reference>
<dbReference type="InterPro" id="IPR031158">
    <property type="entry name" value="GH10_AS"/>
</dbReference>
<evidence type="ECO:0000256" key="3">
    <source>
        <dbReference type="ARBA" id="ARBA00022651"/>
    </source>
</evidence>